<dbReference type="PANTHER" id="PTHR47293:SF70">
    <property type="entry name" value="JACALIN-RELATED LECTIN 24-RELATED"/>
    <property type="match status" value="1"/>
</dbReference>
<keyword evidence="5" id="KW-1185">Reference proteome</keyword>
<comment type="similarity">
    <text evidence="1">Belongs to the jacalin lectin family.</text>
</comment>
<dbReference type="SMART" id="SM00915">
    <property type="entry name" value="Jacalin"/>
    <property type="match status" value="1"/>
</dbReference>
<dbReference type="PANTHER" id="PTHR47293">
    <property type="entry name" value="JACALIN-RELATED LECTIN 3"/>
    <property type="match status" value="1"/>
</dbReference>
<keyword evidence="2" id="KW-0430">Lectin</keyword>
<protein>
    <recommendedName>
        <fullName evidence="3">Jacalin-type lectin domain-containing protein</fullName>
    </recommendedName>
</protein>
<organism evidence="4 5">
    <name type="scientific">Lactuca saligna</name>
    <name type="common">Willowleaf lettuce</name>
    <dbReference type="NCBI Taxonomy" id="75948"/>
    <lineage>
        <taxon>Eukaryota</taxon>
        <taxon>Viridiplantae</taxon>
        <taxon>Streptophyta</taxon>
        <taxon>Embryophyta</taxon>
        <taxon>Tracheophyta</taxon>
        <taxon>Spermatophyta</taxon>
        <taxon>Magnoliopsida</taxon>
        <taxon>eudicotyledons</taxon>
        <taxon>Gunneridae</taxon>
        <taxon>Pentapetalae</taxon>
        <taxon>asterids</taxon>
        <taxon>campanulids</taxon>
        <taxon>Asterales</taxon>
        <taxon>Asteraceae</taxon>
        <taxon>Cichorioideae</taxon>
        <taxon>Cichorieae</taxon>
        <taxon>Lactucinae</taxon>
        <taxon>Lactuca</taxon>
    </lineage>
</organism>
<name>A0AA36EAK4_LACSI</name>
<dbReference type="AlphaFoldDB" id="A0AA36EAK4"/>
<dbReference type="Pfam" id="PF01419">
    <property type="entry name" value="Jacalin"/>
    <property type="match status" value="1"/>
</dbReference>
<evidence type="ECO:0000259" key="3">
    <source>
        <dbReference type="PROSITE" id="PS51752"/>
    </source>
</evidence>
<dbReference type="InterPro" id="IPR036404">
    <property type="entry name" value="Jacalin-like_lectin_dom_sf"/>
</dbReference>
<feature type="domain" description="Jacalin-type lectin" evidence="3">
    <location>
        <begin position="77"/>
        <end position="222"/>
    </location>
</feature>
<dbReference type="Proteomes" id="UP001177003">
    <property type="component" value="Chromosome 6"/>
</dbReference>
<evidence type="ECO:0000313" key="5">
    <source>
        <dbReference type="Proteomes" id="UP001177003"/>
    </source>
</evidence>
<reference evidence="4" key="1">
    <citation type="submission" date="2023-04" db="EMBL/GenBank/DDBJ databases">
        <authorList>
            <person name="Vijverberg K."/>
            <person name="Xiong W."/>
            <person name="Schranz E."/>
        </authorList>
    </citation>
    <scope>NUCLEOTIDE SEQUENCE</scope>
</reference>
<evidence type="ECO:0000256" key="1">
    <source>
        <dbReference type="ARBA" id="ARBA00006568"/>
    </source>
</evidence>
<dbReference type="PROSITE" id="PS51752">
    <property type="entry name" value="JACALIN_LECTIN"/>
    <property type="match status" value="1"/>
</dbReference>
<dbReference type="SUPFAM" id="SSF51101">
    <property type="entry name" value="Mannose-binding lectins"/>
    <property type="match status" value="1"/>
</dbReference>
<gene>
    <name evidence="4" type="ORF">LSALG_LOCUS28531</name>
</gene>
<dbReference type="InterPro" id="IPR001229">
    <property type="entry name" value="Jacalin-like_lectin_dom"/>
</dbReference>
<accession>A0AA36EAK4</accession>
<evidence type="ECO:0000256" key="2">
    <source>
        <dbReference type="ARBA" id="ARBA00022734"/>
    </source>
</evidence>
<dbReference type="GO" id="GO:0030246">
    <property type="term" value="F:carbohydrate binding"/>
    <property type="evidence" value="ECO:0007669"/>
    <property type="project" value="UniProtKB-KW"/>
</dbReference>
<evidence type="ECO:0000313" key="4">
    <source>
        <dbReference type="EMBL" id="CAI9289286.1"/>
    </source>
</evidence>
<dbReference type="EMBL" id="OX465082">
    <property type="protein sequence ID" value="CAI9289286.1"/>
    <property type="molecule type" value="Genomic_DNA"/>
</dbReference>
<proteinExistence type="inferred from homology"/>
<sequence length="234" mass="26031">MGEGEYSGDCVGFDGWMVVPSEEEIFCVAVYKKTSVWFQRTIPTEVRCRSLIFSLAIQHFSQGFEIEPRASFTSCQMEQTLKLGPKKMKGTTWDEGGKSNLMQILISYGKNTVYSIQFVYAVNGVMRPSAIHGKPYGSKFDIVMFDEQKGEYLTCVSGQYGKKKLSSITFGTNKSTYGPYGSTLRSSDPQFVYKFMPAFSFGGFHGSVYKSCLCSIGVYVRPLGLNADKGDEDA</sequence>
<dbReference type="Gene3D" id="2.100.10.30">
    <property type="entry name" value="Jacalin-like lectin domain"/>
    <property type="match status" value="1"/>
</dbReference>